<name>D2BT89_DICZ5</name>
<gene>
    <name evidence="1" type="ordered locus">Dd586_0838</name>
</gene>
<evidence type="ECO:0000313" key="2">
    <source>
        <dbReference type="Proteomes" id="UP000001446"/>
    </source>
</evidence>
<sequence>MLFLLFAFVISMSFLIYAENISLVKMNKNDVAQ</sequence>
<proteinExistence type="predicted"/>
<accession>D2BT89</accession>
<reference evidence="1" key="1">
    <citation type="submission" date="2009-12" db="EMBL/GenBank/DDBJ databases">
        <title>Complete sequence of Dickeya dadantii Ech586.</title>
        <authorList>
            <consortium name="US DOE Joint Genome Institute"/>
            <person name="Lucas S."/>
            <person name="Copeland A."/>
            <person name="Lapidus A."/>
            <person name="Glavina del Rio T."/>
            <person name="Tice H."/>
            <person name="Bruce D."/>
            <person name="Goodwin L."/>
            <person name="Pitluck S."/>
            <person name="Munk A.C."/>
            <person name="Brettin T."/>
            <person name="Detter J.C."/>
            <person name="Han C."/>
            <person name="Tapia R."/>
            <person name="Larimer F."/>
            <person name="Land M."/>
            <person name="Hauser L."/>
            <person name="Kyrpides N."/>
            <person name="Mikhailova N."/>
            <person name="Balakrishnan V."/>
            <person name="Glasner J."/>
            <person name="Perna N.T."/>
        </authorList>
    </citation>
    <scope>NUCLEOTIDE SEQUENCE [LARGE SCALE GENOMIC DNA]</scope>
    <source>
        <strain evidence="1">Ech586</strain>
    </source>
</reference>
<dbReference type="EMBL" id="CP001836">
    <property type="protein sequence ID" value="ACZ75726.1"/>
    <property type="molecule type" value="Genomic_DNA"/>
</dbReference>
<dbReference type="AlphaFoldDB" id="D2BT89"/>
<dbReference type="HOGENOM" id="CLU_220919_0_0_6"/>
<dbReference type="Proteomes" id="UP000001446">
    <property type="component" value="Chromosome"/>
</dbReference>
<evidence type="ECO:0000313" key="1">
    <source>
        <dbReference type="EMBL" id="ACZ75726.1"/>
    </source>
</evidence>
<protein>
    <submittedName>
        <fullName evidence="1">Uncharacterized protein</fullName>
    </submittedName>
</protein>
<keyword evidence="2" id="KW-1185">Reference proteome</keyword>
<organism evidence="1 2">
    <name type="scientific">Dickeya zeae (strain Ech586)</name>
    <name type="common">Dickeya dadantii (strain Ech586)</name>
    <dbReference type="NCBI Taxonomy" id="590409"/>
    <lineage>
        <taxon>Bacteria</taxon>
        <taxon>Pseudomonadati</taxon>
        <taxon>Pseudomonadota</taxon>
        <taxon>Gammaproteobacteria</taxon>
        <taxon>Enterobacterales</taxon>
        <taxon>Pectobacteriaceae</taxon>
        <taxon>Dickeya</taxon>
        <taxon>Dickeya parazeae</taxon>
    </lineage>
</organism>
<dbReference type="KEGG" id="ddc:Dd586_0838"/>